<evidence type="ECO:0000256" key="1">
    <source>
        <dbReference type="ARBA" id="ARBA00022679"/>
    </source>
</evidence>
<proteinExistence type="predicted"/>
<dbReference type="InterPro" id="IPR000569">
    <property type="entry name" value="HECT_dom"/>
</dbReference>
<accession>A0ABR3NJS5</accession>
<evidence type="ECO:0000256" key="3">
    <source>
        <dbReference type="PROSITE-ProRule" id="PRU00104"/>
    </source>
</evidence>
<organism evidence="5 6">
    <name type="scientific">Cirrhinus molitorella</name>
    <name type="common">mud carp</name>
    <dbReference type="NCBI Taxonomy" id="172907"/>
    <lineage>
        <taxon>Eukaryota</taxon>
        <taxon>Metazoa</taxon>
        <taxon>Chordata</taxon>
        <taxon>Craniata</taxon>
        <taxon>Vertebrata</taxon>
        <taxon>Euteleostomi</taxon>
        <taxon>Actinopterygii</taxon>
        <taxon>Neopterygii</taxon>
        <taxon>Teleostei</taxon>
        <taxon>Ostariophysi</taxon>
        <taxon>Cypriniformes</taxon>
        <taxon>Cyprinidae</taxon>
        <taxon>Labeoninae</taxon>
        <taxon>Labeonini</taxon>
        <taxon>Cirrhinus</taxon>
    </lineage>
</organism>
<sequence>MEASDQLVMLGSLRHIQSLEDRNDLVESTMKFFLENRLRDFLDQFKEGLGCLGLLPSMQKHPGLFKQLFVYEERPLLAKDLSALFKAEVSPAGSNRRVAESRIICFWRDWLIEVEEGSAYPLTLEKILSFASGCTAIPRLGFPVEPKLEFLHPQENEAVKIFPEANTCSIVLRLPIHQSYELFKDNMESGILQSPTFGVM</sequence>
<keyword evidence="1" id="KW-0808">Transferase</keyword>
<evidence type="ECO:0000256" key="2">
    <source>
        <dbReference type="ARBA" id="ARBA00022786"/>
    </source>
</evidence>
<dbReference type="SUPFAM" id="SSF56204">
    <property type="entry name" value="Hect, E3 ligase catalytic domain"/>
    <property type="match status" value="1"/>
</dbReference>
<dbReference type="EMBL" id="JAYMGO010000003">
    <property type="protein sequence ID" value="KAL1276936.1"/>
    <property type="molecule type" value="Genomic_DNA"/>
</dbReference>
<evidence type="ECO:0000259" key="4">
    <source>
        <dbReference type="PROSITE" id="PS50237"/>
    </source>
</evidence>
<gene>
    <name evidence="5" type="ORF">QQF64_023609</name>
</gene>
<protein>
    <recommendedName>
        <fullName evidence="4">HECT domain-containing protein</fullName>
    </recommendedName>
</protein>
<dbReference type="Pfam" id="PF00632">
    <property type="entry name" value="HECT"/>
    <property type="match status" value="1"/>
</dbReference>
<dbReference type="InterPro" id="IPR035983">
    <property type="entry name" value="Hect_E3_ubiquitin_ligase"/>
</dbReference>
<feature type="domain" description="HECT" evidence="4">
    <location>
        <begin position="126"/>
        <end position="200"/>
    </location>
</feature>
<dbReference type="Gene3D" id="3.30.2410.10">
    <property type="entry name" value="Hect, E3 ligase catalytic domain"/>
    <property type="match status" value="1"/>
</dbReference>
<name>A0ABR3NJS5_9TELE</name>
<comment type="caution">
    <text evidence="5">The sequence shown here is derived from an EMBL/GenBank/DDBJ whole genome shotgun (WGS) entry which is preliminary data.</text>
</comment>
<dbReference type="PROSITE" id="PS50237">
    <property type="entry name" value="HECT"/>
    <property type="match status" value="1"/>
</dbReference>
<keyword evidence="2 3" id="KW-0833">Ubl conjugation pathway</keyword>
<dbReference type="Proteomes" id="UP001558613">
    <property type="component" value="Unassembled WGS sequence"/>
</dbReference>
<evidence type="ECO:0000313" key="6">
    <source>
        <dbReference type="Proteomes" id="UP001558613"/>
    </source>
</evidence>
<evidence type="ECO:0000313" key="5">
    <source>
        <dbReference type="EMBL" id="KAL1276936.1"/>
    </source>
</evidence>
<reference evidence="5 6" key="1">
    <citation type="submission" date="2023-09" db="EMBL/GenBank/DDBJ databases">
        <authorList>
            <person name="Wang M."/>
        </authorList>
    </citation>
    <scope>NUCLEOTIDE SEQUENCE [LARGE SCALE GENOMIC DNA]</scope>
    <source>
        <strain evidence="5">GT-2023</strain>
        <tissue evidence="5">Liver</tissue>
    </source>
</reference>
<keyword evidence="6" id="KW-1185">Reference proteome</keyword>
<feature type="active site" description="Glycyl thioester intermediate" evidence="3">
    <location>
        <position position="168"/>
    </location>
</feature>